<evidence type="ECO:0000256" key="7">
    <source>
        <dbReference type="ARBA" id="ARBA00023136"/>
    </source>
</evidence>
<proteinExistence type="inferred from homology"/>
<evidence type="ECO:0000313" key="14">
    <source>
        <dbReference type="EMBL" id="SEJ64746.1"/>
    </source>
</evidence>
<dbReference type="GO" id="GO:0016746">
    <property type="term" value="F:acyltransferase activity"/>
    <property type="evidence" value="ECO:0007669"/>
    <property type="project" value="UniProtKB-KW"/>
</dbReference>
<dbReference type="GO" id="GO:0005886">
    <property type="term" value="C:plasma membrane"/>
    <property type="evidence" value="ECO:0007669"/>
    <property type="project" value="UniProtKB-SubCell"/>
</dbReference>
<evidence type="ECO:0000256" key="12">
    <source>
        <dbReference type="ARBA" id="ARBA00025324"/>
    </source>
</evidence>
<feature type="transmembrane region" description="Helical" evidence="13">
    <location>
        <begin position="9"/>
        <end position="29"/>
    </location>
</feature>
<evidence type="ECO:0000256" key="6">
    <source>
        <dbReference type="ARBA" id="ARBA00022989"/>
    </source>
</evidence>
<dbReference type="OrthoDB" id="669469at2"/>
<comment type="similarity">
    <text evidence="10">Belongs to the acyltransferase CrtO family.</text>
</comment>
<evidence type="ECO:0000256" key="2">
    <source>
        <dbReference type="ARBA" id="ARBA00022475"/>
    </source>
</evidence>
<keyword evidence="6 13" id="KW-1133">Transmembrane helix</keyword>
<accession>A0A1H7AIK5</accession>
<keyword evidence="7 13" id="KW-0472">Membrane</keyword>
<dbReference type="AlphaFoldDB" id="A0A1H7AIK5"/>
<dbReference type="UniPathway" id="UPA00029">
    <property type="reaction ID" value="UER00560"/>
</dbReference>
<dbReference type="Pfam" id="PF18927">
    <property type="entry name" value="CrtO"/>
    <property type="match status" value="1"/>
</dbReference>
<evidence type="ECO:0000256" key="1">
    <source>
        <dbReference type="ARBA" id="ARBA00004162"/>
    </source>
</evidence>
<dbReference type="Proteomes" id="UP000199403">
    <property type="component" value="Unassembled WGS sequence"/>
</dbReference>
<evidence type="ECO:0000256" key="9">
    <source>
        <dbReference type="ARBA" id="ARBA00023588"/>
    </source>
</evidence>
<evidence type="ECO:0000256" key="11">
    <source>
        <dbReference type="ARBA" id="ARBA00023667"/>
    </source>
</evidence>
<feature type="transmembrane region" description="Helical" evidence="13">
    <location>
        <begin position="149"/>
        <end position="165"/>
    </location>
</feature>
<name>A0A1H7AIK5_9BACT</name>
<organism evidence="14 15">
    <name type="scientific">Cyclobacterium xiamenense</name>
    <dbReference type="NCBI Taxonomy" id="1297121"/>
    <lineage>
        <taxon>Bacteria</taxon>
        <taxon>Pseudomonadati</taxon>
        <taxon>Bacteroidota</taxon>
        <taxon>Cytophagia</taxon>
        <taxon>Cytophagales</taxon>
        <taxon>Cyclobacteriaceae</taxon>
        <taxon>Cyclobacterium</taxon>
    </lineage>
</organism>
<keyword evidence="5" id="KW-0732">Signal</keyword>
<evidence type="ECO:0000313" key="15">
    <source>
        <dbReference type="Proteomes" id="UP000199403"/>
    </source>
</evidence>
<reference evidence="15" key="1">
    <citation type="submission" date="2016-10" db="EMBL/GenBank/DDBJ databases">
        <authorList>
            <person name="Varghese N."/>
            <person name="Submissions S."/>
        </authorList>
    </citation>
    <scope>NUCLEOTIDE SEQUENCE [LARGE SCALE GENOMIC DNA]</scope>
    <source>
        <strain evidence="15">IBRC-M 10761</strain>
    </source>
</reference>
<evidence type="ECO:0000256" key="10">
    <source>
        <dbReference type="ARBA" id="ARBA00023603"/>
    </source>
</evidence>
<sequence length="178" mass="20657">MEKKGLKKYAFVGFTWLFVAASTVGIASWQGLHSFVFAWVVNFLLMTAVLSYTETFQPPLQSSYFDTKKWEAGGTVYRWLGVCVFRKLLVWIGWEKLSRASNPVKKNREALQKLEYQTRQSEFGHLLIFVVVAIFGLLVALLYGIRASFWLFFLNILLNGYPIAVQRYNRPRMRRVLA</sequence>
<comment type="pathway">
    <text evidence="9">Carotenoid biosynthesis; staphyloxanthin biosynthesis; staphyloxanthin from farnesyl diphosphate: step 5/5.</text>
</comment>
<keyword evidence="4 13" id="KW-0812">Transmembrane</keyword>
<evidence type="ECO:0000256" key="13">
    <source>
        <dbReference type="SAM" id="Phobius"/>
    </source>
</evidence>
<dbReference type="RefSeq" id="WP_092177427.1">
    <property type="nucleotide sequence ID" value="NZ_FNZH01000007.1"/>
</dbReference>
<keyword evidence="15" id="KW-1185">Reference proteome</keyword>
<evidence type="ECO:0000256" key="8">
    <source>
        <dbReference type="ARBA" id="ARBA00023315"/>
    </source>
</evidence>
<feature type="transmembrane region" description="Helical" evidence="13">
    <location>
        <begin position="35"/>
        <end position="53"/>
    </location>
</feature>
<dbReference type="EMBL" id="FNZH01000007">
    <property type="protein sequence ID" value="SEJ64746.1"/>
    <property type="molecule type" value="Genomic_DNA"/>
</dbReference>
<keyword evidence="8" id="KW-0012">Acyltransferase</keyword>
<comment type="function">
    <text evidence="12">Catalyzes the acylation of glycosyl-4,4'-diaponeurosporenoate, i.e. the esterification of glucose at the C6'' position with the carboxyl group of the C(15) fatty acid 12-methyltetradecanoic acid, to yield staphyloxanthin. This is the last step in the biosynthesis of this orange pigment, present in most staphylococci strains.</text>
</comment>
<evidence type="ECO:0000256" key="4">
    <source>
        <dbReference type="ARBA" id="ARBA00022692"/>
    </source>
</evidence>
<keyword evidence="3" id="KW-0808">Transferase</keyword>
<evidence type="ECO:0000256" key="3">
    <source>
        <dbReference type="ARBA" id="ARBA00022679"/>
    </source>
</evidence>
<protein>
    <recommendedName>
        <fullName evidence="11">Glycosyl-4,4'-diaponeurosporenoate acyltransferase</fullName>
    </recommendedName>
</protein>
<keyword evidence="2" id="KW-1003">Cell membrane</keyword>
<feature type="transmembrane region" description="Helical" evidence="13">
    <location>
        <begin position="123"/>
        <end position="143"/>
    </location>
</feature>
<dbReference type="InterPro" id="IPR044021">
    <property type="entry name" value="CrtO"/>
</dbReference>
<comment type="subcellular location">
    <subcellularLocation>
        <location evidence="1">Cell membrane</location>
        <topology evidence="1">Single-pass membrane protein</topology>
    </subcellularLocation>
</comment>
<gene>
    <name evidence="14" type="ORF">SAMN05192553_10739</name>
</gene>
<evidence type="ECO:0000256" key="5">
    <source>
        <dbReference type="ARBA" id="ARBA00022729"/>
    </source>
</evidence>